<sequence length="172" mass="19190">MKRAVLIAIPVILAVIIFVPIQNRVLYWSLFPLMFLCVYLYHIMEEVVPVKAVVKMLGSDSFFSLKCGLVKVSGDKAELRKGLFVIFSGTVLFYVRDNWKGGARLELTVPVEAIESYTMCKVDDYHPGLLLTLNGGDEVKFTSRKFAAAEASIRSALGWPEEAESGPQEPEK</sequence>
<keyword evidence="1" id="KW-0472">Membrane</keyword>
<reference evidence="2" key="1">
    <citation type="submission" date="2020-10" db="EMBL/GenBank/DDBJ databases">
        <authorList>
            <person name="Gilroy R."/>
        </authorList>
    </citation>
    <scope>NUCLEOTIDE SEQUENCE</scope>
    <source>
        <strain evidence="2">11167</strain>
    </source>
</reference>
<reference evidence="2" key="2">
    <citation type="journal article" date="2021" name="PeerJ">
        <title>Extensive microbial diversity within the chicken gut microbiome revealed by metagenomics and culture.</title>
        <authorList>
            <person name="Gilroy R."/>
            <person name="Ravi A."/>
            <person name="Getino M."/>
            <person name="Pursley I."/>
            <person name="Horton D.L."/>
            <person name="Alikhan N.F."/>
            <person name="Baker D."/>
            <person name="Gharbi K."/>
            <person name="Hall N."/>
            <person name="Watson M."/>
            <person name="Adriaenssens E.M."/>
            <person name="Foster-Nyarko E."/>
            <person name="Jarju S."/>
            <person name="Secka A."/>
            <person name="Antonio M."/>
            <person name="Oren A."/>
            <person name="Chaudhuri R.R."/>
            <person name="La Ragione R."/>
            <person name="Hildebrand F."/>
            <person name="Pallen M.J."/>
        </authorList>
    </citation>
    <scope>NUCLEOTIDE SEQUENCE</scope>
    <source>
        <strain evidence="2">11167</strain>
    </source>
</reference>
<proteinExistence type="predicted"/>
<evidence type="ECO:0000313" key="2">
    <source>
        <dbReference type="EMBL" id="MBO8444060.1"/>
    </source>
</evidence>
<dbReference type="AlphaFoldDB" id="A0A9D9H7L0"/>
<comment type="caution">
    <text evidence="2">The sequence shown here is derived from an EMBL/GenBank/DDBJ whole genome shotgun (WGS) entry which is preliminary data.</text>
</comment>
<keyword evidence="1" id="KW-1133">Transmembrane helix</keyword>
<organism evidence="2 3">
    <name type="scientific">Candidatus Aphodenecus pullistercoris</name>
    <dbReference type="NCBI Taxonomy" id="2840669"/>
    <lineage>
        <taxon>Bacteria</taxon>
        <taxon>Pseudomonadati</taxon>
        <taxon>Spirochaetota</taxon>
        <taxon>Spirochaetia</taxon>
        <taxon>Spirochaetales</taxon>
        <taxon>Candidatus Aphodenecus</taxon>
    </lineage>
</organism>
<evidence type="ECO:0000313" key="3">
    <source>
        <dbReference type="Proteomes" id="UP000823633"/>
    </source>
</evidence>
<keyword evidence="1" id="KW-0812">Transmembrane</keyword>
<dbReference type="Proteomes" id="UP000823633">
    <property type="component" value="Unassembled WGS sequence"/>
</dbReference>
<protein>
    <submittedName>
        <fullName evidence="2">Uncharacterized protein</fullName>
    </submittedName>
</protein>
<accession>A0A9D9H7L0</accession>
<evidence type="ECO:0000256" key="1">
    <source>
        <dbReference type="SAM" id="Phobius"/>
    </source>
</evidence>
<dbReference type="EMBL" id="JADIMU010000069">
    <property type="protein sequence ID" value="MBO8444060.1"/>
    <property type="molecule type" value="Genomic_DNA"/>
</dbReference>
<feature type="transmembrane region" description="Helical" evidence="1">
    <location>
        <begin position="5"/>
        <end position="21"/>
    </location>
</feature>
<gene>
    <name evidence="2" type="ORF">IAC42_09965</name>
</gene>
<feature type="transmembrane region" description="Helical" evidence="1">
    <location>
        <begin position="27"/>
        <end position="44"/>
    </location>
</feature>
<name>A0A9D9H7L0_9SPIR</name>